<evidence type="ECO:0000313" key="1">
    <source>
        <dbReference type="EMBL" id="TYU56160.1"/>
    </source>
</evidence>
<proteinExistence type="predicted"/>
<name>A0AB74NDK9_LISMN</name>
<dbReference type="Proteomes" id="UP000322220">
    <property type="component" value="Unassembled WGS sequence"/>
</dbReference>
<dbReference type="AlphaFoldDB" id="A0AB74NDK9"/>
<protein>
    <submittedName>
        <fullName evidence="1">Uncharacterized protein</fullName>
    </submittedName>
</protein>
<sequence length="127" mass="14955">MKNRKRQRENRKKKNQQKILDIRDSTDILDPTPYYAVLRMRNGIFYDKIKKAGITVIKQINGEPYMLTIRQIARTGLLSEYALHKLLREIKLPVIYVGNRALINYTKLCEQLKTYSTKRGDSIVEPE</sequence>
<reference evidence="1 2" key="1">
    <citation type="submission" date="2019-08" db="EMBL/GenBank/DDBJ databases">
        <title>Soil Listeria distribution.</title>
        <authorList>
            <person name="Liao J."/>
        </authorList>
    </citation>
    <scope>NUCLEOTIDE SEQUENCE [LARGE SCALE GENOMIC DNA]</scope>
    <source>
        <strain evidence="1 2">IN-RH-2-BL1</strain>
    </source>
</reference>
<gene>
    <name evidence="1" type="ORF">FZW98_01110</name>
</gene>
<comment type="caution">
    <text evidence="1">The sequence shown here is derived from an EMBL/GenBank/DDBJ whole genome shotgun (WGS) entry which is preliminary data.</text>
</comment>
<dbReference type="RefSeq" id="WP_149057688.1">
    <property type="nucleotide sequence ID" value="NZ_VTIK01000001.1"/>
</dbReference>
<organism evidence="1 2">
    <name type="scientific">Listeria monocytogenes</name>
    <dbReference type="NCBI Taxonomy" id="1639"/>
    <lineage>
        <taxon>Bacteria</taxon>
        <taxon>Bacillati</taxon>
        <taxon>Bacillota</taxon>
        <taxon>Bacilli</taxon>
        <taxon>Bacillales</taxon>
        <taxon>Listeriaceae</taxon>
        <taxon>Listeria</taxon>
    </lineage>
</organism>
<accession>A0AB74NDK9</accession>
<dbReference type="EMBL" id="VTIK01000001">
    <property type="protein sequence ID" value="TYU56160.1"/>
    <property type="molecule type" value="Genomic_DNA"/>
</dbReference>
<evidence type="ECO:0000313" key="2">
    <source>
        <dbReference type="Proteomes" id="UP000322220"/>
    </source>
</evidence>